<evidence type="ECO:0000256" key="5">
    <source>
        <dbReference type="HAMAP-Rule" id="MF_00265"/>
    </source>
</evidence>
<protein>
    <recommendedName>
        <fullName evidence="5">Ribonuclease VapC</fullName>
        <shortName evidence="5">RNase VapC</shortName>
        <ecNumber evidence="5">3.1.-.-</ecNumber>
    </recommendedName>
    <alternativeName>
        <fullName evidence="5">Toxin VapC</fullName>
    </alternativeName>
</protein>
<keyword evidence="3 5" id="KW-0479">Metal-binding</keyword>
<keyword evidence="5" id="KW-0800">Toxin</keyword>
<gene>
    <name evidence="5" type="primary">vapC</name>
    <name evidence="7" type="ORF">VL15_11665</name>
</gene>
<dbReference type="InterPro" id="IPR052919">
    <property type="entry name" value="TA_system_RNase"/>
</dbReference>
<dbReference type="GO" id="GO:0004540">
    <property type="term" value="F:RNA nuclease activity"/>
    <property type="evidence" value="ECO:0007669"/>
    <property type="project" value="InterPro"/>
</dbReference>
<dbReference type="AlphaFoldDB" id="A0A0J5X452"/>
<comment type="caution">
    <text evidence="7">The sequence shown here is derived from an EMBL/GenBank/DDBJ whole genome shotgun (WGS) entry which is preliminary data.</text>
</comment>
<dbReference type="EC" id="3.1.-.-" evidence="5"/>
<keyword evidence="1 5" id="KW-1277">Toxin-antitoxin system</keyword>
<dbReference type="Proteomes" id="UP000036338">
    <property type="component" value="Unassembled WGS sequence"/>
</dbReference>
<keyword evidence="4 5" id="KW-0378">Hydrolase</keyword>
<dbReference type="GO" id="GO:0016787">
    <property type="term" value="F:hydrolase activity"/>
    <property type="evidence" value="ECO:0007669"/>
    <property type="project" value="UniProtKB-KW"/>
</dbReference>
<dbReference type="RefSeq" id="WP_048245702.1">
    <property type="nucleotide sequence ID" value="NZ_LDWR01000018.1"/>
</dbReference>
<dbReference type="InterPro" id="IPR002716">
    <property type="entry name" value="PIN_dom"/>
</dbReference>
<dbReference type="GO" id="GO:0090729">
    <property type="term" value="F:toxin activity"/>
    <property type="evidence" value="ECO:0007669"/>
    <property type="project" value="UniProtKB-KW"/>
</dbReference>
<dbReference type="HAMAP" id="MF_00265">
    <property type="entry name" value="VapC_Nob1"/>
    <property type="match status" value="1"/>
</dbReference>
<dbReference type="SUPFAM" id="SSF88723">
    <property type="entry name" value="PIN domain-like"/>
    <property type="match status" value="1"/>
</dbReference>
<dbReference type="PANTHER" id="PTHR36173">
    <property type="entry name" value="RIBONUCLEASE VAPC16-RELATED"/>
    <property type="match status" value="1"/>
</dbReference>
<evidence type="ECO:0000313" key="8">
    <source>
        <dbReference type="Proteomes" id="UP000036338"/>
    </source>
</evidence>
<dbReference type="Pfam" id="PF01850">
    <property type="entry name" value="PIN"/>
    <property type="match status" value="1"/>
</dbReference>
<evidence type="ECO:0000256" key="3">
    <source>
        <dbReference type="ARBA" id="ARBA00022723"/>
    </source>
</evidence>
<dbReference type="PATRIC" id="fig|292.27.peg.2057"/>
<dbReference type="InterPro" id="IPR022907">
    <property type="entry name" value="VapC_family"/>
</dbReference>
<reference evidence="7 8" key="1">
    <citation type="submission" date="2015-05" db="EMBL/GenBank/DDBJ databases">
        <title>Draft genome of Burkholderia cepacia LK29.</title>
        <authorList>
            <person name="Chan X.Y."/>
        </authorList>
    </citation>
    <scope>NUCLEOTIDE SEQUENCE [LARGE SCALE GENOMIC DNA]</scope>
    <source>
        <strain evidence="7 8">LK29</strain>
    </source>
</reference>
<feature type="binding site" evidence="5">
    <location>
        <position position="5"/>
    </location>
    <ligand>
        <name>Mg(2+)</name>
        <dbReference type="ChEBI" id="CHEBI:18420"/>
    </ligand>
</feature>
<organism evidence="7 8">
    <name type="scientific">Burkholderia cepacia</name>
    <name type="common">Pseudomonas cepacia</name>
    <dbReference type="NCBI Taxonomy" id="292"/>
    <lineage>
        <taxon>Bacteria</taxon>
        <taxon>Pseudomonadati</taxon>
        <taxon>Pseudomonadota</taxon>
        <taxon>Betaproteobacteria</taxon>
        <taxon>Burkholderiales</taxon>
        <taxon>Burkholderiaceae</taxon>
        <taxon>Burkholderia</taxon>
        <taxon>Burkholderia cepacia complex</taxon>
    </lineage>
</organism>
<dbReference type="CDD" id="cd09872">
    <property type="entry name" value="PIN_Sll0205-like"/>
    <property type="match status" value="1"/>
</dbReference>
<dbReference type="InterPro" id="IPR029060">
    <property type="entry name" value="PIN-like_dom_sf"/>
</dbReference>
<dbReference type="PANTHER" id="PTHR36173:SF1">
    <property type="entry name" value="RIBONUCLEASE VAPC22"/>
    <property type="match status" value="1"/>
</dbReference>
<sequence>MIVLDTHALVWWVAGDPSLSKKARTAIDRARSEGALAASAISAWEIAMLVRNDRLALSMDVDAWLATVAQIDGMRFVPVDADIAAKSTALPGAFHKDPADRMIVATARRLGAPLVTRDEKIRAYAHVKTLW</sequence>
<comment type="similarity">
    <text evidence="5">Belongs to the PINc/VapC protein family.</text>
</comment>
<name>A0A0J5X452_BURCE</name>
<proteinExistence type="inferred from homology"/>
<keyword evidence="2 5" id="KW-0540">Nuclease</keyword>
<comment type="function">
    <text evidence="5">Toxic component of a toxin-antitoxin (TA) system. An RNase.</text>
</comment>
<evidence type="ECO:0000259" key="6">
    <source>
        <dbReference type="Pfam" id="PF01850"/>
    </source>
</evidence>
<evidence type="ECO:0000256" key="2">
    <source>
        <dbReference type="ARBA" id="ARBA00022722"/>
    </source>
</evidence>
<feature type="domain" description="PIN" evidence="6">
    <location>
        <begin position="2"/>
        <end position="126"/>
    </location>
</feature>
<evidence type="ECO:0000313" key="7">
    <source>
        <dbReference type="EMBL" id="KML59306.1"/>
    </source>
</evidence>
<dbReference type="GO" id="GO:0000287">
    <property type="term" value="F:magnesium ion binding"/>
    <property type="evidence" value="ECO:0007669"/>
    <property type="project" value="UniProtKB-UniRule"/>
</dbReference>
<keyword evidence="5" id="KW-0460">Magnesium</keyword>
<comment type="cofactor">
    <cofactor evidence="5">
        <name>Mg(2+)</name>
        <dbReference type="ChEBI" id="CHEBI:18420"/>
    </cofactor>
</comment>
<dbReference type="InterPro" id="IPR041705">
    <property type="entry name" value="PIN_Sll0205"/>
</dbReference>
<dbReference type="Gene3D" id="3.40.50.1010">
    <property type="entry name" value="5'-nuclease"/>
    <property type="match status" value="1"/>
</dbReference>
<dbReference type="EMBL" id="LDWR01000018">
    <property type="protein sequence ID" value="KML59306.1"/>
    <property type="molecule type" value="Genomic_DNA"/>
</dbReference>
<accession>A0A0J5X452</accession>
<evidence type="ECO:0000256" key="4">
    <source>
        <dbReference type="ARBA" id="ARBA00022801"/>
    </source>
</evidence>
<feature type="binding site" evidence="5">
    <location>
        <position position="100"/>
    </location>
    <ligand>
        <name>Mg(2+)</name>
        <dbReference type="ChEBI" id="CHEBI:18420"/>
    </ligand>
</feature>
<evidence type="ECO:0000256" key="1">
    <source>
        <dbReference type="ARBA" id="ARBA00022649"/>
    </source>
</evidence>